<dbReference type="Pfam" id="PF00512">
    <property type="entry name" value="HisKA"/>
    <property type="match status" value="1"/>
</dbReference>
<dbReference type="InterPro" id="IPR036097">
    <property type="entry name" value="HisK_dim/P_sf"/>
</dbReference>
<evidence type="ECO:0000313" key="12">
    <source>
        <dbReference type="Proteomes" id="UP000199149"/>
    </source>
</evidence>
<dbReference type="PRINTS" id="PR00344">
    <property type="entry name" value="BCTRLSENSOR"/>
</dbReference>
<reference evidence="12" key="1">
    <citation type="submission" date="2016-10" db="EMBL/GenBank/DDBJ databases">
        <authorList>
            <person name="Varghese N."/>
            <person name="Submissions S."/>
        </authorList>
    </citation>
    <scope>NUCLEOTIDE SEQUENCE [LARGE SCALE GENOMIC DNA]</scope>
    <source>
        <strain evidence="12">XJ109</strain>
    </source>
</reference>
<feature type="transmembrane region" description="Helical" evidence="9">
    <location>
        <begin position="182"/>
        <end position="203"/>
    </location>
</feature>
<evidence type="ECO:0000256" key="1">
    <source>
        <dbReference type="ARBA" id="ARBA00000085"/>
    </source>
</evidence>
<evidence type="ECO:0000256" key="8">
    <source>
        <dbReference type="ARBA" id="ARBA00023012"/>
    </source>
</evidence>
<feature type="transmembrane region" description="Helical" evidence="9">
    <location>
        <begin position="12"/>
        <end position="34"/>
    </location>
</feature>
<evidence type="ECO:0000256" key="2">
    <source>
        <dbReference type="ARBA" id="ARBA00012438"/>
    </source>
</evidence>
<keyword evidence="12" id="KW-1185">Reference proteome</keyword>
<dbReference type="Gene3D" id="1.10.287.130">
    <property type="match status" value="1"/>
</dbReference>
<dbReference type="SMART" id="SM00388">
    <property type="entry name" value="HisKA"/>
    <property type="match status" value="1"/>
</dbReference>
<sequence>MIRRKNNLSLPVRIIIYMVTILLFTVGSILVITASHFNNQTKRYHEDILRRKEKSVLSAIDYEMDNYPGIATKDNIHIILEDKIMQIADINKLNIVVYDLRGNKILTTEAKTSTFNVLPQDILNKLRTSNELVITHKENGDQGTMYSSYSYIKNYYNENVAVICLPYQSNDDFMQEDMFTLIGSYGLAFGVILLFGTLAVYFVTKRTLNQIWSFADRIRETEVIVNNMPIRYDGNDEIKVLVDSYNDMLFKLKKQSELIVKQEREEAWRDFARQVAHEVKNPLTPMKLMIQNYMRKFDPNDEHLTEKTMRTGNILLQQIETIAAIAEAFSDFAKMPTRNDEKVDIIEVVKNALYVFPMEYIEFNYSPEVILMHFDKQYLNRVITNITKNAFQSIPKDHAAKVKVDVVLTDGFLHITINDNGSGIPVEAQDSIFVPKFTTKNSGMGIGLPMVKKIIDDYDGTIRFESKVGVGTTFYILIPYHE</sequence>
<dbReference type="SUPFAM" id="SSF55874">
    <property type="entry name" value="ATPase domain of HSP90 chaperone/DNA topoisomerase II/histidine kinase"/>
    <property type="match status" value="1"/>
</dbReference>
<accession>A0A1I4YKY1</accession>
<dbReference type="PANTHER" id="PTHR43065:SF10">
    <property type="entry name" value="PEROXIDE STRESS-ACTIVATED HISTIDINE KINASE MAK3"/>
    <property type="match status" value="1"/>
</dbReference>
<dbReference type="Gene3D" id="3.30.565.10">
    <property type="entry name" value="Histidine kinase-like ATPase, C-terminal domain"/>
    <property type="match status" value="1"/>
</dbReference>
<protein>
    <recommendedName>
        <fullName evidence="2">histidine kinase</fullName>
        <ecNumber evidence="2">2.7.13.3</ecNumber>
    </recommendedName>
</protein>
<dbReference type="AlphaFoldDB" id="A0A1I4YKY1"/>
<comment type="catalytic activity">
    <reaction evidence="1">
        <text>ATP + protein L-histidine = ADP + protein N-phospho-L-histidine.</text>
        <dbReference type="EC" id="2.7.13.3"/>
    </reaction>
</comment>
<dbReference type="GO" id="GO:0005524">
    <property type="term" value="F:ATP binding"/>
    <property type="evidence" value="ECO:0007669"/>
    <property type="project" value="UniProtKB-KW"/>
</dbReference>
<evidence type="ECO:0000256" key="7">
    <source>
        <dbReference type="ARBA" id="ARBA00022840"/>
    </source>
</evidence>
<dbReference type="CDD" id="cd00075">
    <property type="entry name" value="HATPase"/>
    <property type="match status" value="1"/>
</dbReference>
<keyword evidence="8" id="KW-0902">Two-component regulatory system</keyword>
<name>A0A1I4YKY1_9FLAO</name>
<keyword evidence="6 11" id="KW-0418">Kinase</keyword>
<dbReference type="Pfam" id="PF02518">
    <property type="entry name" value="HATPase_c"/>
    <property type="match status" value="1"/>
</dbReference>
<evidence type="ECO:0000256" key="9">
    <source>
        <dbReference type="SAM" id="Phobius"/>
    </source>
</evidence>
<keyword evidence="3" id="KW-0597">Phosphoprotein</keyword>
<dbReference type="InterPro" id="IPR004358">
    <property type="entry name" value="Sig_transdc_His_kin-like_C"/>
</dbReference>
<dbReference type="InterPro" id="IPR003661">
    <property type="entry name" value="HisK_dim/P_dom"/>
</dbReference>
<keyword evidence="7" id="KW-0067">ATP-binding</keyword>
<keyword evidence="9" id="KW-0812">Transmembrane</keyword>
<dbReference type="PROSITE" id="PS50109">
    <property type="entry name" value="HIS_KIN"/>
    <property type="match status" value="1"/>
</dbReference>
<keyword evidence="9" id="KW-0472">Membrane</keyword>
<dbReference type="CDD" id="cd00082">
    <property type="entry name" value="HisKA"/>
    <property type="match status" value="1"/>
</dbReference>
<dbReference type="InterPro" id="IPR005467">
    <property type="entry name" value="His_kinase_dom"/>
</dbReference>
<dbReference type="GO" id="GO:0000155">
    <property type="term" value="F:phosphorelay sensor kinase activity"/>
    <property type="evidence" value="ECO:0007669"/>
    <property type="project" value="InterPro"/>
</dbReference>
<dbReference type="EMBL" id="FOUZ01000011">
    <property type="protein sequence ID" value="SFN38676.1"/>
    <property type="molecule type" value="Genomic_DNA"/>
</dbReference>
<evidence type="ECO:0000256" key="6">
    <source>
        <dbReference type="ARBA" id="ARBA00022777"/>
    </source>
</evidence>
<dbReference type="SMART" id="SM00387">
    <property type="entry name" value="HATPase_c"/>
    <property type="match status" value="1"/>
</dbReference>
<dbReference type="PANTHER" id="PTHR43065">
    <property type="entry name" value="SENSOR HISTIDINE KINASE"/>
    <property type="match status" value="1"/>
</dbReference>
<keyword evidence="9" id="KW-1133">Transmembrane helix</keyword>
<dbReference type="EC" id="2.7.13.3" evidence="2"/>
<dbReference type="Proteomes" id="UP000199149">
    <property type="component" value="Unassembled WGS sequence"/>
</dbReference>
<keyword evidence="4" id="KW-0808">Transferase</keyword>
<dbReference type="InterPro" id="IPR036890">
    <property type="entry name" value="HATPase_C_sf"/>
</dbReference>
<evidence type="ECO:0000256" key="3">
    <source>
        <dbReference type="ARBA" id="ARBA00022553"/>
    </source>
</evidence>
<evidence type="ECO:0000256" key="5">
    <source>
        <dbReference type="ARBA" id="ARBA00022741"/>
    </source>
</evidence>
<evidence type="ECO:0000256" key="4">
    <source>
        <dbReference type="ARBA" id="ARBA00022679"/>
    </source>
</evidence>
<keyword evidence="5" id="KW-0547">Nucleotide-binding</keyword>
<dbReference type="STRING" id="684065.SAMN05421738_11197"/>
<feature type="domain" description="Histidine kinase" evidence="10">
    <location>
        <begin position="274"/>
        <end position="482"/>
    </location>
</feature>
<evidence type="ECO:0000259" key="10">
    <source>
        <dbReference type="PROSITE" id="PS50109"/>
    </source>
</evidence>
<dbReference type="InterPro" id="IPR003594">
    <property type="entry name" value="HATPase_dom"/>
</dbReference>
<gene>
    <name evidence="11" type="ORF">SAMN05421738_11197</name>
</gene>
<organism evidence="11 12">
    <name type="scientific">Algoriella xinjiangensis</name>
    <dbReference type="NCBI Taxonomy" id="684065"/>
    <lineage>
        <taxon>Bacteria</taxon>
        <taxon>Pseudomonadati</taxon>
        <taxon>Bacteroidota</taxon>
        <taxon>Flavobacteriia</taxon>
        <taxon>Flavobacteriales</taxon>
        <taxon>Weeksellaceae</taxon>
        <taxon>Algoriella</taxon>
    </lineage>
</organism>
<dbReference type="SUPFAM" id="SSF47384">
    <property type="entry name" value="Homodimeric domain of signal transducing histidine kinase"/>
    <property type="match status" value="1"/>
</dbReference>
<evidence type="ECO:0000313" key="11">
    <source>
        <dbReference type="EMBL" id="SFN38676.1"/>
    </source>
</evidence>
<proteinExistence type="predicted"/>
<dbReference type="RefSeq" id="WP_245752154.1">
    <property type="nucleotide sequence ID" value="NZ_FOUZ01000011.1"/>
</dbReference>